<dbReference type="OrthoDB" id="10690053at2759"/>
<sequence>MGDPRNSLWYYVDADPSDPADPVKQRGPVTLVELRGLWRSRAIDRETFAWCDGMDDFKQVSHLPELAAALKVPLPADTANSARAGASVAGRGGDGELDRSKMWKTKDANGDVVGPVAFDALKTWWDYEQIDEGTEVWTSGMRAYAPVRDVPALFKALALGGIGAAIGSRVRVRVDDGTGRDEEASGGVGVDARYHREKNDDVLAAMAELLNDGRRVGAGGAPAAFVAAEPYPAAAAPATATSLRTRAAEPQSPADALAAIMRRHRVDATPTRRPAVATPASTRAASVGMEDPAAKTRLSFPAPPPPPPPPPTTTTTATATGAGAFVDPDGGSMLRKIADMCGALKDEMASLENEYASRRATLHEEHANAHAALEAQARSIHWSPYDPVGVLRETEEKLAARRDELDETIAATRRERDRVLDDRRELEAIVSDASKVIADASRADTREKAIAERERAAAETESTLAAAGHELAARERRCDELERRCASDRAALNRRAADLDAEFDACAAATHALKLEKEKAAAEIKRRAAAVEEREMRLDGDVRAFEAARAAQLARLADDENKVREHADALERHRELHREMLEADREAVRRERDAVEALRAKTNDERRRGERDEERRRLAADHAAAAAATTTTTPGPLGGFGATAAAATAATASATASRYGAAATRAASAAGAVLVPVYRGGLPEDGARREGDVALGAGTTVGSVRATLASRFGLPPGFTMRRRRSPVSAEHDGRLASDFFRGYDDAIVVMD</sequence>
<feature type="region of interest" description="Disordered" evidence="2">
    <location>
        <begin position="600"/>
        <end position="637"/>
    </location>
</feature>
<protein>
    <submittedName>
        <fullName evidence="4">Predicted protein</fullName>
    </submittedName>
</protein>
<accession>C1MZR9</accession>
<dbReference type="InterPro" id="IPR025640">
    <property type="entry name" value="GYF_2"/>
</dbReference>
<feature type="region of interest" description="Disordered" evidence="2">
    <location>
        <begin position="265"/>
        <end position="327"/>
    </location>
</feature>
<dbReference type="KEGG" id="mpp:MICPUCDRAFT_48123"/>
<organism evidence="5">
    <name type="scientific">Micromonas pusilla (strain CCMP1545)</name>
    <name type="common">Picoplanktonic green alga</name>
    <dbReference type="NCBI Taxonomy" id="564608"/>
    <lineage>
        <taxon>Eukaryota</taxon>
        <taxon>Viridiplantae</taxon>
        <taxon>Chlorophyta</taxon>
        <taxon>Mamiellophyceae</taxon>
        <taxon>Mamiellales</taxon>
        <taxon>Mamiellaceae</taxon>
        <taxon>Micromonas</taxon>
    </lineage>
</organism>
<dbReference type="AlphaFoldDB" id="C1MZR9"/>
<feature type="domain" description="GYF" evidence="3">
    <location>
        <begin position="24"/>
        <end position="66"/>
    </location>
</feature>
<keyword evidence="5" id="KW-1185">Reference proteome</keyword>
<dbReference type="GeneID" id="9686706"/>
<proteinExistence type="predicted"/>
<dbReference type="Proteomes" id="UP000001876">
    <property type="component" value="Unassembled WGS sequence"/>
</dbReference>
<gene>
    <name evidence="4" type="ORF">MICPUCDRAFT_48123</name>
</gene>
<dbReference type="EMBL" id="GG663743">
    <property type="protein sequence ID" value="EEH54652.1"/>
    <property type="molecule type" value="Genomic_DNA"/>
</dbReference>
<keyword evidence="1" id="KW-0175">Coiled coil</keyword>
<evidence type="ECO:0000256" key="2">
    <source>
        <dbReference type="SAM" id="MobiDB-lite"/>
    </source>
</evidence>
<evidence type="ECO:0000259" key="3">
    <source>
        <dbReference type="Pfam" id="PF14237"/>
    </source>
</evidence>
<reference evidence="4 5" key="1">
    <citation type="journal article" date="2009" name="Science">
        <title>Green evolution and dynamic adaptations revealed by genomes of the marine picoeukaryotes Micromonas.</title>
        <authorList>
            <person name="Worden A.Z."/>
            <person name="Lee J.H."/>
            <person name="Mock T."/>
            <person name="Rouze P."/>
            <person name="Simmons M.P."/>
            <person name="Aerts A.L."/>
            <person name="Allen A.E."/>
            <person name="Cuvelier M.L."/>
            <person name="Derelle E."/>
            <person name="Everett M.V."/>
            <person name="Foulon E."/>
            <person name="Grimwood J."/>
            <person name="Gundlach H."/>
            <person name="Henrissat B."/>
            <person name="Napoli C."/>
            <person name="McDonald S.M."/>
            <person name="Parker M.S."/>
            <person name="Rombauts S."/>
            <person name="Salamov A."/>
            <person name="Von Dassow P."/>
            <person name="Badger J.H."/>
            <person name="Coutinho P.M."/>
            <person name="Demir E."/>
            <person name="Dubchak I."/>
            <person name="Gentemann C."/>
            <person name="Eikrem W."/>
            <person name="Gready J.E."/>
            <person name="John U."/>
            <person name="Lanier W."/>
            <person name="Lindquist E.A."/>
            <person name="Lucas S."/>
            <person name="Mayer K.F."/>
            <person name="Moreau H."/>
            <person name="Not F."/>
            <person name="Otillar R."/>
            <person name="Panaud O."/>
            <person name="Pangilinan J."/>
            <person name="Paulsen I."/>
            <person name="Piegu B."/>
            <person name="Poliakov A."/>
            <person name="Robbens S."/>
            <person name="Schmutz J."/>
            <person name="Toulza E."/>
            <person name="Wyss T."/>
            <person name="Zelensky A."/>
            <person name="Zhou K."/>
            <person name="Armbrust E.V."/>
            <person name="Bhattacharya D."/>
            <person name="Goodenough U.W."/>
            <person name="Van de Peer Y."/>
            <person name="Grigoriev I.V."/>
        </authorList>
    </citation>
    <scope>NUCLEOTIDE SEQUENCE [LARGE SCALE GENOMIC DNA]</scope>
    <source>
        <strain evidence="4 5">CCMP1545</strain>
    </source>
</reference>
<name>C1MZR9_MICPC</name>
<feature type="coiled-coil region" evidence="1">
    <location>
        <begin position="391"/>
        <end position="429"/>
    </location>
</feature>
<feature type="compositionally biased region" description="Pro residues" evidence="2">
    <location>
        <begin position="301"/>
        <end position="312"/>
    </location>
</feature>
<feature type="compositionally biased region" description="Low complexity" evidence="2">
    <location>
        <begin position="621"/>
        <end position="635"/>
    </location>
</feature>
<feature type="domain" description="GYF" evidence="3">
    <location>
        <begin position="109"/>
        <end position="153"/>
    </location>
</feature>
<dbReference type="Pfam" id="PF14237">
    <property type="entry name" value="GYF_2"/>
    <property type="match status" value="2"/>
</dbReference>
<feature type="compositionally biased region" description="Basic and acidic residues" evidence="2">
    <location>
        <begin position="600"/>
        <end position="620"/>
    </location>
</feature>
<feature type="compositionally biased region" description="Low complexity" evidence="2">
    <location>
        <begin position="313"/>
        <end position="324"/>
    </location>
</feature>
<evidence type="ECO:0000313" key="5">
    <source>
        <dbReference type="Proteomes" id="UP000001876"/>
    </source>
</evidence>
<evidence type="ECO:0000256" key="1">
    <source>
        <dbReference type="SAM" id="Coils"/>
    </source>
</evidence>
<evidence type="ECO:0000313" key="4">
    <source>
        <dbReference type="EMBL" id="EEH54652.1"/>
    </source>
</evidence>
<dbReference type="RefSeq" id="XP_003061002.1">
    <property type="nucleotide sequence ID" value="XM_003060956.1"/>
</dbReference>
<dbReference type="OMA" id="SECHEAD"/>